<evidence type="ECO:0000259" key="6">
    <source>
        <dbReference type="Pfam" id="PF01609"/>
    </source>
</evidence>
<dbReference type="PANTHER" id="PTHR35604">
    <property type="entry name" value="TRANSPOSASE INSH FOR INSERTION SEQUENCE ELEMENT IS5A-RELATED"/>
    <property type="match status" value="1"/>
</dbReference>
<evidence type="ECO:0000256" key="1">
    <source>
        <dbReference type="ARBA" id="ARBA00003544"/>
    </source>
</evidence>
<dbReference type="InterPro" id="IPR002559">
    <property type="entry name" value="Transposase_11"/>
</dbReference>
<keyword evidence="5" id="KW-0233">DNA recombination</keyword>
<evidence type="ECO:0000313" key="9">
    <source>
        <dbReference type="Proteomes" id="UP000280395"/>
    </source>
</evidence>
<name>A0A2K4W4Z3_PSESX</name>
<gene>
    <name evidence="8" type="ORF">ALP29_04425</name>
</gene>
<keyword evidence="3" id="KW-0815">Transposition</keyword>
<dbReference type="GO" id="GO:0006313">
    <property type="term" value="P:DNA transposition"/>
    <property type="evidence" value="ECO:0007669"/>
    <property type="project" value="InterPro"/>
</dbReference>
<protein>
    <submittedName>
        <fullName evidence="8">Uncharacterized protein</fullName>
    </submittedName>
</protein>
<dbReference type="PANTHER" id="PTHR35604:SF2">
    <property type="entry name" value="TRANSPOSASE INSH FOR INSERTION SEQUENCE ELEMENT IS5A-RELATED"/>
    <property type="match status" value="1"/>
</dbReference>
<evidence type="ECO:0000256" key="3">
    <source>
        <dbReference type="ARBA" id="ARBA00022578"/>
    </source>
</evidence>
<dbReference type="Pfam" id="PF05598">
    <property type="entry name" value="DUF772"/>
    <property type="match status" value="1"/>
</dbReference>
<dbReference type="EMBL" id="RBUA01000154">
    <property type="protein sequence ID" value="RMU65320.1"/>
    <property type="molecule type" value="Genomic_DNA"/>
</dbReference>
<comment type="caution">
    <text evidence="8">The sequence shown here is derived from an EMBL/GenBank/DDBJ whole genome shotgun (WGS) entry which is preliminary data.</text>
</comment>
<evidence type="ECO:0000256" key="4">
    <source>
        <dbReference type="ARBA" id="ARBA00023125"/>
    </source>
</evidence>
<dbReference type="NCBIfam" id="NF033581">
    <property type="entry name" value="transpos_IS5_4"/>
    <property type="match status" value="1"/>
</dbReference>
<dbReference type="GO" id="GO:0003677">
    <property type="term" value="F:DNA binding"/>
    <property type="evidence" value="ECO:0007669"/>
    <property type="project" value="UniProtKB-KW"/>
</dbReference>
<keyword evidence="4" id="KW-0238">DNA-binding</keyword>
<evidence type="ECO:0000256" key="2">
    <source>
        <dbReference type="ARBA" id="ARBA00010075"/>
    </source>
</evidence>
<dbReference type="GO" id="GO:0004803">
    <property type="term" value="F:transposase activity"/>
    <property type="evidence" value="ECO:0007669"/>
    <property type="project" value="InterPro"/>
</dbReference>
<dbReference type="InterPro" id="IPR008490">
    <property type="entry name" value="Transposase_InsH_N"/>
</dbReference>
<organism evidence="8 9">
    <name type="scientific">Pseudomonas syringae pv. avii</name>
    <dbReference type="NCBI Taxonomy" id="663959"/>
    <lineage>
        <taxon>Bacteria</taxon>
        <taxon>Pseudomonadati</taxon>
        <taxon>Pseudomonadota</taxon>
        <taxon>Gammaproteobacteria</taxon>
        <taxon>Pseudomonadales</taxon>
        <taxon>Pseudomonadaceae</taxon>
        <taxon>Pseudomonas</taxon>
        <taxon>Pseudomonas syringae</taxon>
    </lineage>
</organism>
<evidence type="ECO:0000259" key="7">
    <source>
        <dbReference type="Pfam" id="PF05598"/>
    </source>
</evidence>
<evidence type="ECO:0000313" key="8">
    <source>
        <dbReference type="EMBL" id="RMU65320.1"/>
    </source>
</evidence>
<proteinExistence type="inferred from homology"/>
<sequence length="338" mass="38537">MAKYPNTFHRASLMKQMTFADAEYAGKRKQTRRERFLIEMDQVVPWKGLIALIEPHYPKGEGGRPAYPLMAMLRIHLMQNWFGYSDPAMEEALYETTILRQFAGLSLDRISDETTILNFRRLLEKHELAGGILQVINGYLGDRGLMLRQGTVVDATIIHAPSSTKNKDGKRDPEMHQTKKGNQYFFGMKAHIGVDAESGLVHSLVGTAANVADVTQVDQLLHGEETYVSGDAGYTGVDKRAEHQDRQMIWSIAARPSRYKKHGEKSLIARVYRKIEFTKAQLRAKVEHPFRVIKRQFGYTKVRFRGLAKNTAQQATLFALSNLWMVRKRLLAMGEVRL</sequence>
<evidence type="ECO:0000256" key="5">
    <source>
        <dbReference type="ARBA" id="ARBA00023172"/>
    </source>
</evidence>
<dbReference type="InterPro" id="IPR047959">
    <property type="entry name" value="Transpos_IS5"/>
</dbReference>
<comment type="similarity">
    <text evidence="2">Belongs to the transposase 11 family.</text>
</comment>
<feature type="domain" description="Transposase InsH N-terminal" evidence="7">
    <location>
        <begin position="30"/>
        <end position="121"/>
    </location>
</feature>
<dbReference type="AlphaFoldDB" id="A0A2K4W4Z3"/>
<dbReference type="Pfam" id="PF01609">
    <property type="entry name" value="DDE_Tnp_1"/>
    <property type="match status" value="1"/>
</dbReference>
<feature type="domain" description="Transposase IS4-like" evidence="6">
    <location>
        <begin position="148"/>
        <end position="323"/>
    </location>
</feature>
<comment type="function">
    <text evidence="1">Involved in the transposition of the insertion sequence IS5.</text>
</comment>
<reference evidence="8 9" key="1">
    <citation type="submission" date="2018-08" db="EMBL/GenBank/DDBJ databases">
        <title>Recombination of ecologically and evolutionarily significant loci maintains genetic cohesion in the Pseudomonas syringae species complex.</title>
        <authorList>
            <person name="Dillon M."/>
            <person name="Thakur S."/>
            <person name="Almeida R.N.D."/>
            <person name="Weir B.S."/>
            <person name="Guttman D.S."/>
        </authorList>
    </citation>
    <scope>NUCLEOTIDE SEQUENCE [LARGE SCALE GENOMIC DNA]</scope>
    <source>
        <strain evidence="8 9">ICMP 14479</strain>
    </source>
</reference>
<accession>A0A2K4W4Z3</accession>
<dbReference type="Proteomes" id="UP000280395">
    <property type="component" value="Unassembled WGS sequence"/>
</dbReference>